<accession>A0A1T5CRR8</accession>
<sequence length="431" mass="49100">MSFAHPLYLWTLLGLLVPIAIHLWSKKEAKTIKIGSVQLLSESTSKQSSSIQLNEFWLLLLRMLIVSLLSMILAKPQWNSKDENSSLTYVVEPLLTQNKDFMSRLDSLAEGQEIRLLEKDFPIWEYGSKDEKANKLIDYWSLASEMDVLKTDSIVVFTNGYAKGLRGSRPETSHHVKWVVVDVAQKVEKPLVAYKRGENLQLYSSVSNSFQTDISSKNISLGSEYALNLEEDSLLIVNQNSLSKVQVVVQEPIEISLYYADSLVKDKRYLEVAFATLSQYLDRKINVDSKSDSLATETEQAELTIWLSEKSIPSSFKKLISFKKDSIAESLIGNGLESDTYFLTERINAENAVEQRLVENLLDILEVNKELEVMLAEVDFRSVSETELQTNFKATDKRKPQLGSFAVRPYLWAALFILLLVERFVAYLRKQ</sequence>
<dbReference type="STRING" id="561365.SAMN05660866_02402"/>
<dbReference type="InterPro" id="IPR024163">
    <property type="entry name" value="Aerotolerance_reg_N"/>
</dbReference>
<protein>
    <submittedName>
        <fullName evidence="3">N-terminal double-transmembrane domain-containing protein</fullName>
    </submittedName>
</protein>
<gene>
    <name evidence="3" type="ORF">SAMN05660866_02402</name>
</gene>
<feature type="transmembrane region" description="Helical" evidence="1">
    <location>
        <begin position="6"/>
        <end position="24"/>
    </location>
</feature>
<keyword evidence="1" id="KW-0472">Membrane</keyword>
<reference evidence="4" key="1">
    <citation type="submission" date="2017-02" db="EMBL/GenBank/DDBJ databases">
        <authorList>
            <person name="Varghese N."/>
            <person name="Submissions S."/>
        </authorList>
    </citation>
    <scope>NUCLEOTIDE SEQUENCE [LARGE SCALE GENOMIC DNA]</scope>
    <source>
        <strain evidence="4">DSM 23546</strain>
    </source>
</reference>
<dbReference type="Pfam" id="PF07584">
    <property type="entry name" value="BatA"/>
    <property type="match status" value="1"/>
</dbReference>
<dbReference type="RefSeq" id="WP_079512852.1">
    <property type="nucleotide sequence ID" value="NZ_FUYL01000007.1"/>
</dbReference>
<dbReference type="InterPro" id="IPR011933">
    <property type="entry name" value="Double_TM_dom"/>
</dbReference>
<keyword evidence="1 3" id="KW-0812">Transmembrane</keyword>
<dbReference type="EMBL" id="FUYL01000007">
    <property type="protein sequence ID" value="SKB62056.1"/>
    <property type="molecule type" value="Genomic_DNA"/>
</dbReference>
<dbReference type="OrthoDB" id="890881at2"/>
<keyword evidence="4" id="KW-1185">Reference proteome</keyword>
<feature type="domain" description="Aerotolerance regulator N-terminal" evidence="2">
    <location>
        <begin position="1"/>
        <end position="76"/>
    </location>
</feature>
<evidence type="ECO:0000313" key="3">
    <source>
        <dbReference type="EMBL" id="SKB62056.1"/>
    </source>
</evidence>
<dbReference type="PANTHER" id="PTHR37464">
    <property type="entry name" value="BLL2463 PROTEIN"/>
    <property type="match status" value="1"/>
</dbReference>
<dbReference type="Proteomes" id="UP000190339">
    <property type="component" value="Unassembled WGS sequence"/>
</dbReference>
<evidence type="ECO:0000259" key="2">
    <source>
        <dbReference type="Pfam" id="PF07584"/>
    </source>
</evidence>
<evidence type="ECO:0000313" key="4">
    <source>
        <dbReference type="Proteomes" id="UP000190339"/>
    </source>
</evidence>
<name>A0A1T5CRR8_9FLAO</name>
<dbReference type="AlphaFoldDB" id="A0A1T5CRR8"/>
<organism evidence="3 4">
    <name type="scientific">Maribacter arcticus</name>
    <dbReference type="NCBI Taxonomy" id="561365"/>
    <lineage>
        <taxon>Bacteria</taxon>
        <taxon>Pseudomonadati</taxon>
        <taxon>Bacteroidota</taxon>
        <taxon>Flavobacteriia</taxon>
        <taxon>Flavobacteriales</taxon>
        <taxon>Flavobacteriaceae</taxon>
        <taxon>Maribacter</taxon>
    </lineage>
</organism>
<feature type="transmembrane region" description="Helical" evidence="1">
    <location>
        <begin position="410"/>
        <end position="428"/>
    </location>
</feature>
<dbReference type="PANTHER" id="PTHR37464:SF1">
    <property type="entry name" value="BLL2463 PROTEIN"/>
    <property type="match status" value="1"/>
</dbReference>
<dbReference type="NCBIfam" id="TIGR02226">
    <property type="entry name" value="two_anch"/>
    <property type="match status" value="1"/>
</dbReference>
<proteinExistence type="predicted"/>
<evidence type="ECO:0000256" key="1">
    <source>
        <dbReference type="SAM" id="Phobius"/>
    </source>
</evidence>
<keyword evidence="1" id="KW-1133">Transmembrane helix</keyword>